<feature type="transmembrane region" description="Helical" evidence="1">
    <location>
        <begin position="137"/>
        <end position="157"/>
    </location>
</feature>
<evidence type="ECO:0000313" key="4">
    <source>
        <dbReference type="EMBL" id="VFK20955.1"/>
    </source>
</evidence>
<feature type="transmembrane region" description="Helical" evidence="1">
    <location>
        <begin position="340"/>
        <end position="362"/>
    </location>
</feature>
<feature type="transmembrane region" description="Helical" evidence="1">
    <location>
        <begin position="169"/>
        <end position="188"/>
    </location>
</feature>
<feature type="transmembrane region" description="Helical" evidence="1">
    <location>
        <begin position="76"/>
        <end position="97"/>
    </location>
</feature>
<keyword evidence="1" id="KW-0812">Transmembrane</keyword>
<dbReference type="AlphaFoldDB" id="A0A450TWT2"/>
<name>A0A450TWT2_9GAMM</name>
<dbReference type="EMBL" id="CAADFL010000747">
    <property type="protein sequence ID" value="VFK20955.1"/>
    <property type="molecule type" value="Genomic_DNA"/>
</dbReference>
<gene>
    <name evidence="3" type="ORF">BECKFM1743A_GA0114220_107272</name>
    <name evidence="4" type="ORF">BECKFM1743B_GA0114221_107472</name>
    <name evidence="2" type="ORF">BECKFM1743C_GA0114222_107292</name>
</gene>
<dbReference type="EMBL" id="CAADEZ010000727">
    <property type="protein sequence ID" value="VFJ73514.1"/>
    <property type="molecule type" value="Genomic_DNA"/>
</dbReference>
<feature type="transmembrane region" description="Helical" evidence="1">
    <location>
        <begin position="268"/>
        <end position="295"/>
    </location>
</feature>
<reference evidence="2" key="1">
    <citation type="submission" date="2019-02" db="EMBL/GenBank/DDBJ databases">
        <authorList>
            <person name="Gruber-Vodicka R. H."/>
            <person name="Seah K. B. B."/>
        </authorList>
    </citation>
    <scope>NUCLEOTIDE SEQUENCE</scope>
    <source>
        <strain evidence="3">BECK_BZ163</strain>
        <strain evidence="4">BECK_BZ164</strain>
        <strain evidence="2">BECK_BZ165</strain>
    </source>
</reference>
<evidence type="ECO:0000256" key="1">
    <source>
        <dbReference type="SAM" id="Phobius"/>
    </source>
</evidence>
<feature type="transmembrane region" description="Helical" evidence="1">
    <location>
        <begin position="45"/>
        <end position="69"/>
    </location>
</feature>
<protein>
    <submittedName>
        <fullName evidence="2">Uncharacterized protein</fullName>
    </submittedName>
</protein>
<keyword evidence="1" id="KW-0472">Membrane</keyword>
<keyword evidence="1" id="KW-1133">Transmembrane helix</keyword>
<evidence type="ECO:0000313" key="2">
    <source>
        <dbReference type="EMBL" id="VFJ73418.1"/>
    </source>
</evidence>
<organism evidence="2">
    <name type="scientific">Candidatus Kentrum sp. FM</name>
    <dbReference type="NCBI Taxonomy" id="2126340"/>
    <lineage>
        <taxon>Bacteria</taxon>
        <taxon>Pseudomonadati</taxon>
        <taxon>Pseudomonadota</taxon>
        <taxon>Gammaproteobacteria</taxon>
        <taxon>Candidatus Kentrum</taxon>
    </lineage>
</organism>
<proteinExistence type="predicted"/>
<dbReference type="EMBL" id="CAADFA010000729">
    <property type="protein sequence ID" value="VFJ73418.1"/>
    <property type="molecule type" value="Genomic_DNA"/>
</dbReference>
<accession>A0A450TWT2</accession>
<feature type="transmembrane region" description="Helical" evidence="1">
    <location>
        <begin position="103"/>
        <end position="125"/>
    </location>
</feature>
<evidence type="ECO:0000313" key="3">
    <source>
        <dbReference type="EMBL" id="VFJ73514.1"/>
    </source>
</evidence>
<sequence length="365" mass="40211">MRKKLSTGSWSKRLVLFIVIAGIIILTVAIADIFAFLFAKTFDDAFLSALAGAIAFAPAIAIAFALVFALTIGNAFVVLFTFVFAGAVFGFSVSTLVDSVAGIFASVFTGVSTGAIALSVSATFGSVEEQLNRNRSGFWLSGVYVAVMMFLSLWGIFLLGESERLKEGMALWTAFVYLPAINAFFDVASLQVSRFLLGKIRQDGRVPNIVWMVVDVIAAVALLVGLYWLIFLSLGAVDRWAFPEETIFPVARWRELFWETRDWFHPEILWLTLMALTTLAVTGLHLTFVFVHLFSPLRLPGDRERIAGLIGEIEAEAKDNRGQAGTDRCRRLASAYYLPWEHGIVLGTLTLWGIGYILYALVLHG</sequence>
<feature type="transmembrane region" description="Helical" evidence="1">
    <location>
        <begin position="14"/>
        <end position="39"/>
    </location>
</feature>
<feature type="transmembrane region" description="Helical" evidence="1">
    <location>
        <begin position="209"/>
        <end position="230"/>
    </location>
</feature>